<dbReference type="Proteomes" id="UP001447188">
    <property type="component" value="Unassembled WGS sequence"/>
</dbReference>
<gene>
    <name evidence="1" type="ORF">Q9L58_010368</name>
</gene>
<feature type="non-terminal residue" evidence="1">
    <location>
        <position position="79"/>
    </location>
</feature>
<name>A0ABR3G4C8_9PEZI</name>
<organism evidence="1 2">
    <name type="scientific">Discina gigas</name>
    <dbReference type="NCBI Taxonomy" id="1032678"/>
    <lineage>
        <taxon>Eukaryota</taxon>
        <taxon>Fungi</taxon>
        <taxon>Dikarya</taxon>
        <taxon>Ascomycota</taxon>
        <taxon>Pezizomycotina</taxon>
        <taxon>Pezizomycetes</taxon>
        <taxon>Pezizales</taxon>
        <taxon>Discinaceae</taxon>
        <taxon>Discina</taxon>
    </lineage>
</organism>
<accession>A0ABR3G4C8</accession>
<reference evidence="1 2" key="1">
    <citation type="submission" date="2024-02" db="EMBL/GenBank/DDBJ databases">
        <title>Discinaceae phylogenomics.</title>
        <authorList>
            <person name="Dirks A.C."/>
            <person name="James T.Y."/>
        </authorList>
    </citation>
    <scope>NUCLEOTIDE SEQUENCE [LARGE SCALE GENOMIC DNA]</scope>
    <source>
        <strain evidence="1 2">ACD0624</strain>
    </source>
</reference>
<keyword evidence="2" id="KW-1185">Reference proteome</keyword>
<protein>
    <submittedName>
        <fullName evidence="1">Uncharacterized protein</fullName>
    </submittedName>
</protein>
<evidence type="ECO:0000313" key="2">
    <source>
        <dbReference type="Proteomes" id="UP001447188"/>
    </source>
</evidence>
<comment type="caution">
    <text evidence="1">The sequence shown here is derived from an EMBL/GenBank/DDBJ whole genome shotgun (WGS) entry which is preliminary data.</text>
</comment>
<evidence type="ECO:0000313" key="1">
    <source>
        <dbReference type="EMBL" id="KAL0630784.1"/>
    </source>
</evidence>
<sequence>MSKGTTHRKEITTSYLDDEILLQVAKTPEFACTNLQSRLNRRGERALSLNIRFSPAKSELMHMLPRQPLGAQHKQRIET</sequence>
<dbReference type="EMBL" id="JBBBZM010000384">
    <property type="protein sequence ID" value="KAL0630784.1"/>
    <property type="molecule type" value="Genomic_DNA"/>
</dbReference>
<proteinExistence type="predicted"/>